<dbReference type="InterPro" id="IPR017340">
    <property type="entry name" value="U1_snRNP-C"/>
</dbReference>
<dbReference type="OrthoDB" id="412787at2759"/>
<evidence type="ECO:0000313" key="23">
    <source>
        <dbReference type="EMBL" id="OSC98960.1"/>
    </source>
</evidence>
<comment type="similarity">
    <text evidence="3">Belongs to the SUA5 family.</text>
</comment>
<dbReference type="SUPFAM" id="SSF55821">
    <property type="entry name" value="YrdC/RibB"/>
    <property type="match status" value="1"/>
</dbReference>
<keyword evidence="7" id="KW-0548">Nucleotidyltransferase</keyword>
<comment type="function">
    <text evidence="18">Required for the formation of a threonylcarbamoyl group on adenosine at position 37 (t(6)A37) in tRNAs that read codons beginning with adenine. Likely catalyzes the conversion of L-threonine, HCO(3)(-)/CO(2) and ATP to give threonylcarbamoyl-AMP (TC-AMP) as the acyladenylate intermediate, with the release of diphosphate. Required for normal translation, by ensuring translation fidelity at the level of codon recognition, appropriate translation initiation selection and maintenance of reading frame. Also involved in telomere replication. Binds to single-stranded telomeric (ssTG) DNA and positively regulates telomere length.</text>
</comment>
<evidence type="ECO:0000256" key="11">
    <source>
        <dbReference type="ARBA" id="ARBA00022833"/>
    </source>
</evidence>
<comment type="similarity">
    <text evidence="19">Belongs to the U1 small nuclear ribonucleoprotein C family.</text>
</comment>
<feature type="compositionally biased region" description="Pro residues" evidence="20">
    <location>
        <begin position="93"/>
        <end position="166"/>
    </location>
</feature>
<dbReference type="Proteomes" id="UP000193067">
    <property type="component" value="Unassembled WGS sequence"/>
</dbReference>
<evidence type="ECO:0000256" key="3">
    <source>
        <dbReference type="ARBA" id="ARBA00007663"/>
    </source>
</evidence>
<evidence type="ECO:0000256" key="19">
    <source>
        <dbReference type="HAMAP-Rule" id="MF_03153"/>
    </source>
</evidence>
<comment type="subunit">
    <text evidence="19">U1 snRNP is composed of the 7 core Sm proteins B/B', D1, D2, D3, E, F and G that assemble in a heptameric protein ring on the Sm site of the small nuclear RNA to form the core snRNP, and at least 3 U1 snRNP-specific proteins U1-70K, U1-A and U1-C. U1-C interacts with U1 snRNA and the 5' splice-site region of the pre-mRNA.</text>
</comment>
<keyword evidence="15 19" id="KW-0687">Ribonucleoprotein</keyword>
<keyword evidence="6" id="KW-0819">tRNA processing</keyword>
<evidence type="ECO:0000256" key="6">
    <source>
        <dbReference type="ARBA" id="ARBA00022694"/>
    </source>
</evidence>
<evidence type="ECO:0000256" key="17">
    <source>
        <dbReference type="ARBA" id="ARBA00048366"/>
    </source>
</evidence>
<dbReference type="InterPro" id="IPR000690">
    <property type="entry name" value="Matrin/U1-C_Znf_C2H2"/>
</dbReference>
<dbReference type="GO" id="GO:0000049">
    <property type="term" value="F:tRNA binding"/>
    <property type="evidence" value="ECO:0007669"/>
    <property type="project" value="TreeGrafter"/>
</dbReference>
<evidence type="ECO:0000256" key="7">
    <source>
        <dbReference type="ARBA" id="ARBA00022695"/>
    </source>
</evidence>
<dbReference type="InterPro" id="IPR005145">
    <property type="entry name" value="Sua5_C"/>
</dbReference>
<evidence type="ECO:0000256" key="13">
    <source>
        <dbReference type="ARBA" id="ARBA00022884"/>
    </source>
</evidence>
<keyword evidence="24" id="KW-1185">Reference proteome</keyword>
<evidence type="ECO:0000256" key="1">
    <source>
        <dbReference type="ARBA" id="ARBA00004123"/>
    </source>
</evidence>
<keyword evidence="9" id="KW-0547">Nucleotide-binding</keyword>
<feature type="domain" description="YrdC-like" evidence="22">
    <location>
        <begin position="263"/>
        <end position="455"/>
    </location>
</feature>
<dbReference type="GO" id="GO:0008270">
    <property type="term" value="F:zinc ion binding"/>
    <property type="evidence" value="ECO:0007669"/>
    <property type="project" value="UniProtKB-UniRule"/>
</dbReference>
<dbReference type="EMBL" id="KZ084132">
    <property type="protein sequence ID" value="OSC98960.1"/>
    <property type="molecule type" value="Genomic_DNA"/>
</dbReference>
<dbReference type="GO" id="GO:0071004">
    <property type="term" value="C:U2-type prespliceosome"/>
    <property type="evidence" value="ECO:0007669"/>
    <property type="project" value="UniProtKB-UniRule"/>
</dbReference>
<accession>A0A1Y2IF54</accession>
<feature type="region of interest" description="Disordered" evidence="20">
    <location>
        <begin position="56"/>
        <end position="215"/>
    </location>
</feature>
<dbReference type="Gene3D" id="3.30.160.60">
    <property type="entry name" value="Classic Zinc Finger"/>
    <property type="match status" value="1"/>
</dbReference>
<keyword evidence="13 19" id="KW-0694">RNA-binding</keyword>
<dbReference type="InterPro" id="IPR003604">
    <property type="entry name" value="Matrin/U1-like-C_Znf_C2H2"/>
</dbReference>
<keyword evidence="8 19" id="KW-0479">Metal-binding</keyword>
<dbReference type="InterPro" id="IPR017945">
    <property type="entry name" value="DHBP_synth_RibB-like_a/b_dom"/>
</dbReference>
<feature type="domain" description="Matrin-type" evidence="21">
    <location>
        <begin position="4"/>
        <end position="36"/>
    </location>
</feature>
<dbReference type="InterPro" id="IPR013085">
    <property type="entry name" value="U1-CZ_Znf_C2H2"/>
</dbReference>
<dbReference type="GO" id="GO:0006450">
    <property type="term" value="P:regulation of translational fidelity"/>
    <property type="evidence" value="ECO:0007669"/>
    <property type="project" value="TreeGrafter"/>
</dbReference>
<evidence type="ECO:0000256" key="5">
    <source>
        <dbReference type="ARBA" id="ARBA00022679"/>
    </source>
</evidence>
<dbReference type="GO" id="GO:0000243">
    <property type="term" value="C:commitment complex"/>
    <property type="evidence" value="ECO:0007669"/>
    <property type="project" value="UniProtKB-UniRule"/>
</dbReference>
<dbReference type="GO" id="GO:0005737">
    <property type="term" value="C:cytoplasm"/>
    <property type="evidence" value="ECO:0007669"/>
    <property type="project" value="UniProtKB-SubCell"/>
</dbReference>
<dbReference type="PROSITE" id="PS51163">
    <property type="entry name" value="YRDC"/>
    <property type="match status" value="1"/>
</dbReference>
<protein>
    <recommendedName>
        <fullName evidence="19">U1 small nuclear ribonucleoprotein C</fullName>
        <shortName evidence="19">U1 snRNP C</shortName>
        <shortName evidence="19">U1-C</shortName>
        <shortName evidence="19">U1C</shortName>
    </recommendedName>
</protein>
<dbReference type="GO" id="GO:0000387">
    <property type="term" value="P:spliceosomal snRNP assembly"/>
    <property type="evidence" value="ECO:0007669"/>
    <property type="project" value="UniProtKB-UniRule"/>
</dbReference>
<keyword evidence="11 19" id="KW-0862">Zinc</keyword>
<evidence type="ECO:0000259" key="21">
    <source>
        <dbReference type="PROSITE" id="PS50171"/>
    </source>
</evidence>
<evidence type="ECO:0000256" key="12">
    <source>
        <dbReference type="ARBA" id="ARBA00022840"/>
    </source>
</evidence>
<dbReference type="InterPro" id="IPR006070">
    <property type="entry name" value="Sua5-like_dom"/>
</dbReference>
<evidence type="ECO:0000256" key="15">
    <source>
        <dbReference type="ARBA" id="ARBA00023274"/>
    </source>
</evidence>
<evidence type="ECO:0000256" key="14">
    <source>
        <dbReference type="ARBA" id="ARBA00023242"/>
    </source>
</evidence>
<evidence type="ECO:0000256" key="16">
    <source>
        <dbReference type="ARBA" id="ARBA00046357"/>
    </source>
</evidence>
<dbReference type="PROSITE" id="PS50171">
    <property type="entry name" value="ZF_MATRIN"/>
    <property type="match status" value="1"/>
</dbReference>
<dbReference type="GO" id="GO:0030619">
    <property type="term" value="F:U1 snRNA binding"/>
    <property type="evidence" value="ECO:0007669"/>
    <property type="project" value="UniProtKB-UniRule"/>
</dbReference>
<keyword evidence="4" id="KW-0963">Cytoplasm</keyword>
<keyword evidence="12" id="KW-0067">ATP-binding</keyword>
<sequence length="633" mass="66481">MPKHYCDYCDVFLTHDSASVRKAHNSGRNHLANVRDYYASLGHDKAQSIIDQITAAYESGNPPPPGGFGYGPQHLAPGPPFGGPPMGYGAPPFGGPPPPFAGRPPMPPGAPPFPPNGPVPPPGMGPPGMGPGGFPPPGMPPFPPNPNGPPGGPPGGNMPPFPPGPPGGMSGNNGPPGGPPNGYNPSQGPPPPNSQNSGGGAGGIHPDRARMMGGRTSVPPPIFATPVTTRRATMAFTTQVLRCSPDSVSFDVDKPAISSAETQEALKRASEQLHAQQTVAFPTETVYGLGALALEPDAAARIFSTKGRPPDNPLIVHVSSKDMLTRILPKGYKMSRTYEALIHRFWPGPLTLLFPTDPSIVPSIITANQPTVAVRMPSHPIARALIAIADAPVAAPSANSSGRPSPTRAEHVYNDLNGKVGIILDGGPCGVGLESTVVDGLHTDGNLRVLRPGGVTVEDLERVIREDLADLEPAPKVLVHRRDYRDETIEQAPTTPGMKYRHYSPSVPVTLLLTQSTPPTGTQCTPLSTFVESLKGSGKPSKPLRVGVLCPSDSPLPERLSTLALPNIDWVKHPLGPIAEPAVSARRLFDGLLALDSAKVDHILVEEIQEEREGLAVMNRVKKAAGDSVWIEN</sequence>
<dbReference type="GO" id="GO:0005524">
    <property type="term" value="F:ATP binding"/>
    <property type="evidence" value="ECO:0007669"/>
    <property type="project" value="UniProtKB-KW"/>
</dbReference>
<evidence type="ECO:0000313" key="24">
    <source>
        <dbReference type="Proteomes" id="UP000193067"/>
    </source>
</evidence>
<dbReference type="NCBIfam" id="TIGR00057">
    <property type="entry name" value="L-threonylcarbamoyladenylate synthase"/>
    <property type="match status" value="1"/>
</dbReference>
<comment type="subcellular location">
    <subcellularLocation>
        <location evidence="2">Cytoplasm</location>
    </subcellularLocation>
    <subcellularLocation>
        <location evidence="1 19">Nucleus</location>
    </subcellularLocation>
</comment>
<keyword evidence="10 19" id="KW-0863">Zinc-finger</keyword>
<dbReference type="GO" id="GO:0061710">
    <property type="term" value="F:L-threonylcarbamoyladenylate synthase"/>
    <property type="evidence" value="ECO:0007669"/>
    <property type="project" value="UniProtKB-EC"/>
</dbReference>
<dbReference type="Gene3D" id="3.40.50.11030">
    <property type="entry name" value="Threonylcarbamoyl-AMP synthase, C-terminal domain"/>
    <property type="match status" value="1"/>
</dbReference>
<name>A0A1Y2IF54_TRAC3</name>
<reference evidence="23 24" key="1">
    <citation type="journal article" date="2015" name="Biotechnol. Biofuels">
        <title>Enhanced degradation of softwood versus hardwood by the white-rot fungus Pycnoporus coccineus.</title>
        <authorList>
            <person name="Couturier M."/>
            <person name="Navarro D."/>
            <person name="Chevret D."/>
            <person name="Henrissat B."/>
            <person name="Piumi F."/>
            <person name="Ruiz-Duenas F.J."/>
            <person name="Martinez A.T."/>
            <person name="Grigoriev I.V."/>
            <person name="Riley R."/>
            <person name="Lipzen A."/>
            <person name="Berrin J.G."/>
            <person name="Master E.R."/>
            <person name="Rosso M.N."/>
        </authorList>
    </citation>
    <scope>NUCLEOTIDE SEQUENCE [LARGE SCALE GENOMIC DNA]</scope>
    <source>
        <strain evidence="23 24">BRFM310</strain>
    </source>
</reference>
<gene>
    <name evidence="23" type="ORF">PYCCODRAFT_1427473</name>
</gene>
<evidence type="ECO:0000259" key="22">
    <source>
        <dbReference type="PROSITE" id="PS51163"/>
    </source>
</evidence>
<dbReference type="PANTHER" id="PTHR17490:SF16">
    <property type="entry name" value="THREONYLCARBAMOYL-AMP SYNTHASE"/>
    <property type="match status" value="1"/>
</dbReference>
<dbReference type="PANTHER" id="PTHR17490">
    <property type="entry name" value="SUA5"/>
    <property type="match status" value="1"/>
</dbReference>
<dbReference type="GO" id="GO:0003725">
    <property type="term" value="F:double-stranded RNA binding"/>
    <property type="evidence" value="ECO:0007669"/>
    <property type="project" value="InterPro"/>
</dbReference>
<dbReference type="FunFam" id="3.90.870.10:FF:000008">
    <property type="entry name" value="Threonylcarbamoyl-AMP synthase"/>
    <property type="match status" value="1"/>
</dbReference>
<evidence type="ECO:0000256" key="8">
    <source>
        <dbReference type="ARBA" id="ARBA00022723"/>
    </source>
</evidence>
<dbReference type="GO" id="GO:0003729">
    <property type="term" value="F:mRNA binding"/>
    <property type="evidence" value="ECO:0007669"/>
    <property type="project" value="UniProtKB-UniRule"/>
</dbReference>
<dbReference type="Gene3D" id="3.90.870.10">
    <property type="entry name" value="DHBP synthase"/>
    <property type="match status" value="1"/>
</dbReference>
<dbReference type="GO" id="GO:0000395">
    <property type="term" value="P:mRNA 5'-splice site recognition"/>
    <property type="evidence" value="ECO:0007669"/>
    <property type="project" value="UniProtKB-UniRule"/>
</dbReference>
<dbReference type="InterPro" id="IPR038385">
    <property type="entry name" value="Sua5/YwlC_C"/>
</dbReference>
<dbReference type="Pfam" id="PF06220">
    <property type="entry name" value="zf-U1"/>
    <property type="match status" value="1"/>
</dbReference>
<comment type="catalytic activity">
    <reaction evidence="17">
        <text>L-threonine + hydrogencarbonate + ATP = L-threonylcarbamoyladenylate + diphosphate + H2O</text>
        <dbReference type="Rhea" id="RHEA:36407"/>
        <dbReference type="ChEBI" id="CHEBI:15377"/>
        <dbReference type="ChEBI" id="CHEBI:17544"/>
        <dbReference type="ChEBI" id="CHEBI:30616"/>
        <dbReference type="ChEBI" id="CHEBI:33019"/>
        <dbReference type="ChEBI" id="CHEBI:57926"/>
        <dbReference type="ChEBI" id="CHEBI:73682"/>
        <dbReference type="EC" id="2.7.7.87"/>
    </reaction>
</comment>
<organism evidence="23 24">
    <name type="scientific">Trametes coccinea (strain BRFM310)</name>
    <name type="common">Pycnoporus coccineus</name>
    <dbReference type="NCBI Taxonomy" id="1353009"/>
    <lineage>
        <taxon>Eukaryota</taxon>
        <taxon>Fungi</taxon>
        <taxon>Dikarya</taxon>
        <taxon>Basidiomycota</taxon>
        <taxon>Agaricomycotina</taxon>
        <taxon>Agaricomycetes</taxon>
        <taxon>Polyporales</taxon>
        <taxon>Polyporaceae</taxon>
        <taxon>Trametes</taxon>
    </lineage>
</organism>
<dbReference type="STRING" id="1353009.A0A1Y2IF54"/>
<comment type="function">
    <text evidence="19">Component of the spliceosomal U1 snRNP, which is essential for recognition of the pre-mRNA 5' splice-site and the subsequent assembly of the spliceosome. U1-C is directly involved in initial 5' splice-site recognition for both constitutive and regulated alternative splicing. The interaction with the 5' splice-site seems to precede base-pairing between the pre-mRNA and the U1 snRNA. Stimulates commitment or early (E) complex formation by stabilizing the base pairing of the 5' end of the U1 snRNA and the 5' splice-site region.</text>
</comment>
<dbReference type="InterPro" id="IPR050156">
    <property type="entry name" value="TC-AMP_synthase_SUA5"/>
</dbReference>
<keyword evidence="14 19" id="KW-0539">Nucleus</keyword>
<dbReference type="SUPFAM" id="SSF57667">
    <property type="entry name" value="beta-beta-alpha zinc fingers"/>
    <property type="match status" value="1"/>
</dbReference>
<evidence type="ECO:0000256" key="20">
    <source>
        <dbReference type="SAM" id="MobiDB-lite"/>
    </source>
</evidence>
<keyword evidence="5" id="KW-0808">Transferase</keyword>
<evidence type="ECO:0000256" key="10">
    <source>
        <dbReference type="ARBA" id="ARBA00022771"/>
    </source>
</evidence>
<dbReference type="GO" id="GO:0030627">
    <property type="term" value="F:pre-mRNA 5'-splice site binding"/>
    <property type="evidence" value="ECO:0007669"/>
    <property type="project" value="InterPro"/>
</dbReference>
<dbReference type="InterPro" id="IPR036236">
    <property type="entry name" value="Znf_C2H2_sf"/>
</dbReference>
<evidence type="ECO:0000256" key="9">
    <source>
        <dbReference type="ARBA" id="ARBA00022741"/>
    </source>
</evidence>
<dbReference type="FunFam" id="3.30.160.60:FF:000059">
    <property type="entry name" value="U1 small nuclear ribonucleoprotein C"/>
    <property type="match status" value="1"/>
</dbReference>
<dbReference type="HAMAP" id="MF_03153">
    <property type="entry name" value="U1_C"/>
    <property type="match status" value="1"/>
</dbReference>
<proteinExistence type="inferred from homology"/>
<evidence type="ECO:0000256" key="2">
    <source>
        <dbReference type="ARBA" id="ARBA00004496"/>
    </source>
</evidence>
<dbReference type="SMART" id="SM00451">
    <property type="entry name" value="ZnF_U1"/>
    <property type="match status" value="1"/>
</dbReference>
<evidence type="ECO:0000256" key="18">
    <source>
        <dbReference type="ARBA" id="ARBA00056339"/>
    </source>
</evidence>
<dbReference type="Pfam" id="PF01300">
    <property type="entry name" value="Sua5_yciO_yrdC"/>
    <property type="match status" value="1"/>
</dbReference>
<dbReference type="AlphaFoldDB" id="A0A1Y2IF54"/>
<comment type="subunit">
    <text evidence="16">Component of the U1 snRNP. The U1 snRNP is composed of the U1 snRNA and the 7 core Sm proteins SNRPB, SNRPD1, SNRPD2, SNRPD3, SNRPE, SNRPF and SNRPG that assemble in a heptameric protein ring on the Sm site of the small nuclear RNA to form the core snRNP, and at least 3 U1 snRNP-specific proteins SNRNP70/U1-70K, SNRPA/U1-A and SNRPC/U1-C. SNRPC/U1-C interacts with U1 snRNA and the 5' splice-site region of the pre-mRNA. Interacts (via N-terminus) with TIA1 (via C-terminus); thereby promoting spliceosomal U1 snRNP recruitment to 5' splice sites.</text>
</comment>
<evidence type="ECO:0000256" key="4">
    <source>
        <dbReference type="ARBA" id="ARBA00022490"/>
    </source>
</evidence>
<dbReference type="GO" id="GO:0005685">
    <property type="term" value="C:U1 snRNP"/>
    <property type="evidence" value="ECO:0007669"/>
    <property type="project" value="UniProtKB-UniRule"/>
</dbReference>
<dbReference type="GO" id="GO:0002949">
    <property type="term" value="P:tRNA threonylcarbamoyladenosine modification"/>
    <property type="evidence" value="ECO:0007669"/>
    <property type="project" value="UniProtKB-ARBA"/>
</dbReference>
<dbReference type="Pfam" id="PF03481">
    <property type="entry name" value="Sua5_C"/>
    <property type="match status" value="1"/>
</dbReference>